<evidence type="ECO:0000256" key="4">
    <source>
        <dbReference type="ARBA" id="ARBA00022638"/>
    </source>
</evidence>
<dbReference type="InterPro" id="IPR043502">
    <property type="entry name" value="DNA/RNA_pol_sf"/>
</dbReference>
<evidence type="ECO:0000256" key="2">
    <source>
        <dbReference type="ARBA" id="ARBA00012732"/>
    </source>
</evidence>
<keyword evidence="4" id="KW-0081">Bacteriolytic enzyme</keyword>
<evidence type="ECO:0000256" key="8">
    <source>
        <dbReference type="SAM" id="SignalP"/>
    </source>
</evidence>
<dbReference type="Pfam" id="PF05497">
    <property type="entry name" value="Destabilase"/>
    <property type="match status" value="1"/>
</dbReference>
<evidence type="ECO:0000313" key="10">
    <source>
        <dbReference type="EMBL" id="KAG5678653.1"/>
    </source>
</evidence>
<feature type="chain" id="PRO_5039928409" description="lysozyme" evidence="8">
    <location>
        <begin position="23"/>
        <end position="536"/>
    </location>
</feature>
<comment type="catalytic activity">
    <reaction evidence="1">
        <text>Hydrolysis of (1-&gt;4)-beta-linkages between N-acetylmuramic acid and N-acetyl-D-glucosamine residues in a peptidoglycan and between N-acetyl-D-glucosamine residues in chitodextrins.</text>
        <dbReference type="EC" id="3.2.1.17"/>
    </reaction>
</comment>
<keyword evidence="11" id="KW-1185">Reference proteome</keyword>
<evidence type="ECO:0000259" key="9">
    <source>
        <dbReference type="Pfam" id="PF07727"/>
    </source>
</evidence>
<gene>
    <name evidence="10" type="ORF">PVAND_008309</name>
</gene>
<organism evidence="10 11">
    <name type="scientific">Polypedilum vanderplanki</name>
    <name type="common">Sleeping chironomid midge</name>
    <dbReference type="NCBI Taxonomy" id="319348"/>
    <lineage>
        <taxon>Eukaryota</taxon>
        <taxon>Metazoa</taxon>
        <taxon>Ecdysozoa</taxon>
        <taxon>Arthropoda</taxon>
        <taxon>Hexapoda</taxon>
        <taxon>Insecta</taxon>
        <taxon>Pterygota</taxon>
        <taxon>Neoptera</taxon>
        <taxon>Endopterygota</taxon>
        <taxon>Diptera</taxon>
        <taxon>Nematocera</taxon>
        <taxon>Chironomoidea</taxon>
        <taxon>Chironomidae</taxon>
        <taxon>Chironominae</taxon>
        <taxon>Polypedilum</taxon>
        <taxon>Polypedilum</taxon>
    </lineage>
</organism>
<dbReference type="CDD" id="cd09272">
    <property type="entry name" value="RNase_HI_RT_Ty1"/>
    <property type="match status" value="1"/>
</dbReference>
<dbReference type="GO" id="GO:0042742">
    <property type="term" value="P:defense response to bacterium"/>
    <property type="evidence" value="ECO:0007669"/>
    <property type="project" value="UniProtKB-KW"/>
</dbReference>
<feature type="disulfide bond" evidence="7">
    <location>
        <begin position="59"/>
        <end position="64"/>
    </location>
</feature>
<evidence type="ECO:0000256" key="5">
    <source>
        <dbReference type="ARBA" id="ARBA00022801"/>
    </source>
</evidence>
<dbReference type="InterPro" id="IPR013103">
    <property type="entry name" value="RVT_2"/>
</dbReference>
<name>A0A9J6C9R8_POLVA</name>
<sequence length="536" mass="60689">MKLNYLVLIELLVFCGLTHVKADVSHLPNKNNSTALPVTDVCLGCICEAASGCDRSLRCSGDVCGLFRITWPYWSDAGKPTQDNETPDSPTARLVAQGYSQKYGEDYDEVFAPVTRSSSFRLLLAVSGRRKYYVKQFDIKTAFLNGELKEEIYLRQPPGYELNNQVLRLKKSLYGLKQAARVWNQTIHQVLIEDDFIQSQADMCFYIKNLSNRYCYLIIHVDDILIAGSDLEIISQTQATLSKHFKVKDLGTVKFFLGIAINQDEEGNFFINQENYIKKIVSEASLSDAKPLKIPLDVGYYKLEDEVLLEDNKEYRKLIGMLLYVSTNSRPDISSSVSILSQKVVSPSRTDLNEVKRIIRYLNSTRSLSLRLSSQDPNEVIKFYSDANWAEDRRDRKSNSGHIGFVFGGAVSWACRKQVSVSLSSTEAEYIALTEATQEILWLKNLCEDFKIDIKFPIEVKADNQSAIKMVDSHKFSNATKHIATRYHFIKEVKEKGVIQIKYVPAEDNIADMLTKALGAVKLKQLREAAGIINLE</sequence>
<protein>
    <recommendedName>
        <fullName evidence="2">lysozyme</fullName>
        <ecNumber evidence="2">3.2.1.17</ecNumber>
    </recommendedName>
</protein>
<dbReference type="GO" id="GO:0003676">
    <property type="term" value="F:nucleic acid binding"/>
    <property type="evidence" value="ECO:0007669"/>
    <property type="project" value="InterPro"/>
</dbReference>
<feature type="signal peptide" evidence="8">
    <location>
        <begin position="1"/>
        <end position="22"/>
    </location>
</feature>
<evidence type="ECO:0000256" key="1">
    <source>
        <dbReference type="ARBA" id="ARBA00000632"/>
    </source>
</evidence>
<feature type="disulfide bond" evidence="7">
    <location>
        <begin position="47"/>
        <end position="53"/>
    </location>
</feature>
<dbReference type="EMBL" id="JADBJN010000002">
    <property type="protein sequence ID" value="KAG5678653.1"/>
    <property type="molecule type" value="Genomic_DNA"/>
</dbReference>
<dbReference type="OrthoDB" id="413361at2759"/>
<keyword evidence="3" id="KW-0929">Antimicrobial</keyword>
<feature type="domain" description="Reverse transcriptase Ty1/copia-type" evidence="9">
    <location>
        <begin position="91"/>
        <end position="296"/>
    </location>
</feature>
<keyword evidence="7" id="KW-1015">Disulfide bond</keyword>
<dbReference type="InterPro" id="IPR008597">
    <property type="entry name" value="Invert_lysozyme"/>
</dbReference>
<dbReference type="GO" id="GO:0071897">
    <property type="term" value="P:DNA biosynthetic process"/>
    <property type="evidence" value="ECO:0007669"/>
    <property type="project" value="UniProtKB-ARBA"/>
</dbReference>
<evidence type="ECO:0000256" key="7">
    <source>
        <dbReference type="PIRSR" id="PIRSR608597-3"/>
    </source>
</evidence>
<accession>A0A9J6C9R8</accession>
<reference evidence="10" key="1">
    <citation type="submission" date="2021-03" db="EMBL/GenBank/DDBJ databases">
        <title>Chromosome level genome of the anhydrobiotic midge Polypedilum vanderplanki.</title>
        <authorList>
            <person name="Yoshida Y."/>
            <person name="Kikawada T."/>
            <person name="Gusev O."/>
        </authorList>
    </citation>
    <scope>NUCLEOTIDE SEQUENCE</scope>
    <source>
        <strain evidence="10">NIAS01</strain>
        <tissue evidence="10">Whole body or cell culture</tissue>
    </source>
</reference>
<evidence type="ECO:0000256" key="3">
    <source>
        <dbReference type="ARBA" id="ARBA00022529"/>
    </source>
</evidence>
<dbReference type="Gene3D" id="3.30.420.10">
    <property type="entry name" value="Ribonuclease H-like superfamily/Ribonuclease H"/>
    <property type="match status" value="1"/>
</dbReference>
<dbReference type="PANTHER" id="PTHR11439">
    <property type="entry name" value="GAG-POL-RELATED RETROTRANSPOSON"/>
    <property type="match status" value="1"/>
</dbReference>
<keyword evidence="8" id="KW-0732">Signal</keyword>
<evidence type="ECO:0000256" key="6">
    <source>
        <dbReference type="ARBA" id="ARBA00023295"/>
    </source>
</evidence>
<comment type="caution">
    <text evidence="10">The sequence shown here is derived from an EMBL/GenBank/DDBJ whole genome shotgun (WGS) entry which is preliminary data.</text>
</comment>
<dbReference type="PANTHER" id="PTHR11439:SF483">
    <property type="entry name" value="PEPTIDE SYNTHASE GLIP-LIKE, PUTATIVE (AFU_ORTHOLOGUE AFUA_3G12920)-RELATED"/>
    <property type="match status" value="1"/>
</dbReference>
<evidence type="ECO:0000313" key="11">
    <source>
        <dbReference type="Proteomes" id="UP001107558"/>
    </source>
</evidence>
<dbReference type="EC" id="3.2.1.17" evidence="2"/>
<dbReference type="GO" id="GO:0031640">
    <property type="term" value="P:killing of cells of another organism"/>
    <property type="evidence" value="ECO:0007669"/>
    <property type="project" value="UniProtKB-KW"/>
</dbReference>
<proteinExistence type="predicted"/>
<dbReference type="InterPro" id="IPR036397">
    <property type="entry name" value="RNaseH_sf"/>
</dbReference>
<dbReference type="PROSITE" id="PS51909">
    <property type="entry name" value="LYSOZYME_I"/>
    <property type="match status" value="1"/>
</dbReference>
<keyword evidence="5" id="KW-0378">Hydrolase</keyword>
<dbReference type="GO" id="GO:0003796">
    <property type="term" value="F:lysozyme activity"/>
    <property type="evidence" value="ECO:0007669"/>
    <property type="project" value="UniProtKB-EC"/>
</dbReference>
<dbReference type="AlphaFoldDB" id="A0A9J6C9R8"/>
<dbReference type="SUPFAM" id="SSF56672">
    <property type="entry name" value="DNA/RNA polymerases"/>
    <property type="match status" value="1"/>
</dbReference>
<keyword evidence="6" id="KW-0326">Glycosidase</keyword>
<dbReference type="Gene3D" id="1.10.530.10">
    <property type="match status" value="1"/>
</dbReference>
<dbReference type="Proteomes" id="UP001107558">
    <property type="component" value="Chromosome 2"/>
</dbReference>
<dbReference type="Pfam" id="PF07727">
    <property type="entry name" value="RVT_2"/>
    <property type="match status" value="1"/>
</dbReference>